<reference evidence="2 3" key="1">
    <citation type="submission" date="2019-03" db="EMBL/GenBank/DDBJ databases">
        <title>Metabolic potential of uncultured bacteria and archaea associated with petroleum seepage in deep-sea sediments.</title>
        <authorList>
            <person name="Dong X."/>
            <person name="Hubert C."/>
        </authorList>
    </citation>
    <scope>NUCLEOTIDE SEQUENCE [LARGE SCALE GENOMIC DNA]</scope>
    <source>
        <strain evidence="2">E44_bin18</strain>
    </source>
</reference>
<feature type="chain" id="PRO_5022022208" description="DUF5683 domain-containing protein" evidence="1">
    <location>
        <begin position="22"/>
        <end position="205"/>
    </location>
</feature>
<evidence type="ECO:0000256" key="1">
    <source>
        <dbReference type="SAM" id="SignalP"/>
    </source>
</evidence>
<evidence type="ECO:0000313" key="3">
    <source>
        <dbReference type="Proteomes" id="UP000315525"/>
    </source>
</evidence>
<evidence type="ECO:0000313" key="2">
    <source>
        <dbReference type="EMBL" id="TET46810.1"/>
    </source>
</evidence>
<feature type="signal peptide" evidence="1">
    <location>
        <begin position="1"/>
        <end position="21"/>
    </location>
</feature>
<accession>A0A523UWE0</accession>
<organism evidence="2 3">
    <name type="scientific">candidate division TA06 bacterium</name>
    <dbReference type="NCBI Taxonomy" id="2250710"/>
    <lineage>
        <taxon>Bacteria</taxon>
        <taxon>Bacteria division TA06</taxon>
    </lineage>
</organism>
<dbReference type="EMBL" id="SOJN01000043">
    <property type="protein sequence ID" value="TET46810.1"/>
    <property type="molecule type" value="Genomic_DNA"/>
</dbReference>
<comment type="caution">
    <text evidence="2">The sequence shown here is derived from an EMBL/GenBank/DDBJ whole genome shotgun (WGS) entry which is preliminary data.</text>
</comment>
<evidence type="ECO:0008006" key="4">
    <source>
        <dbReference type="Google" id="ProtNLM"/>
    </source>
</evidence>
<keyword evidence="1" id="KW-0732">Signal</keyword>
<protein>
    <recommendedName>
        <fullName evidence="4">DUF5683 domain-containing protein</fullName>
    </recommendedName>
</protein>
<gene>
    <name evidence="2" type="ORF">E3J62_03150</name>
</gene>
<sequence>MCKRLSMALLSILLIVSVVCAKQLLQDVIYVKDGSIIRGTIIEQIPNVSVKIQTEGCNVFVYRVEDIEKITREQPLKQHGIYERKSPWAALGWSLLGGFFLPIQGAGQWYNGEGVKGTAFFAVGLASAIALFSGLESENEGLATGGALVYLGSYIYSSVDAYNSAYRINRGHGYTFYRGKPGFAVTYDLIQDREPRIALEARVPF</sequence>
<dbReference type="AlphaFoldDB" id="A0A523UWE0"/>
<dbReference type="Proteomes" id="UP000315525">
    <property type="component" value="Unassembled WGS sequence"/>
</dbReference>
<proteinExistence type="predicted"/>
<name>A0A523UWE0_UNCT6</name>